<gene>
    <name evidence="3" type="ORF">IAD46_01890</name>
</gene>
<proteinExistence type="predicted"/>
<evidence type="ECO:0000313" key="4">
    <source>
        <dbReference type="Proteomes" id="UP000886758"/>
    </source>
</evidence>
<dbReference type="InterPro" id="IPR014721">
    <property type="entry name" value="Ribsml_uS5_D2-typ_fold_subgr"/>
</dbReference>
<dbReference type="GO" id="GO:0004252">
    <property type="term" value="F:serine-type endopeptidase activity"/>
    <property type="evidence" value="ECO:0007669"/>
    <property type="project" value="InterPro"/>
</dbReference>
<keyword evidence="1" id="KW-0472">Membrane</keyword>
<feature type="transmembrane region" description="Helical" evidence="1">
    <location>
        <begin position="9"/>
        <end position="28"/>
    </location>
</feature>
<organism evidence="3 4">
    <name type="scientific">Candidatus Pelethenecus faecipullorum</name>
    <dbReference type="NCBI Taxonomy" id="2840900"/>
    <lineage>
        <taxon>Bacteria</taxon>
        <taxon>Bacillati</taxon>
        <taxon>Mycoplasmatota</taxon>
        <taxon>Mollicutes</taxon>
        <taxon>Candidatus Pelethenecus</taxon>
    </lineage>
</organism>
<comment type="caution">
    <text evidence="3">The sequence shown here is derived from an EMBL/GenBank/DDBJ whole genome shotgun (WGS) entry which is preliminary data.</text>
</comment>
<evidence type="ECO:0000256" key="1">
    <source>
        <dbReference type="SAM" id="Phobius"/>
    </source>
</evidence>
<dbReference type="Proteomes" id="UP000886758">
    <property type="component" value="Unassembled WGS sequence"/>
</dbReference>
<dbReference type="GO" id="GO:0006508">
    <property type="term" value="P:proteolysis"/>
    <property type="evidence" value="ECO:0007669"/>
    <property type="project" value="InterPro"/>
</dbReference>
<keyword evidence="1" id="KW-0812">Transmembrane</keyword>
<dbReference type="Gene3D" id="3.30.230.10">
    <property type="match status" value="1"/>
</dbReference>
<accession>A0A9D1KIR8</accession>
<dbReference type="InterPro" id="IPR020568">
    <property type="entry name" value="Ribosomal_Su5_D2-typ_SF"/>
</dbReference>
<dbReference type="GO" id="GO:0004176">
    <property type="term" value="F:ATP-dependent peptidase activity"/>
    <property type="evidence" value="ECO:0007669"/>
    <property type="project" value="InterPro"/>
</dbReference>
<reference evidence="3" key="1">
    <citation type="submission" date="2020-10" db="EMBL/GenBank/DDBJ databases">
        <authorList>
            <person name="Gilroy R."/>
        </authorList>
    </citation>
    <scope>NUCLEOTIDE SEQUENCE</scope>
    <source>
        <strain evidence="3">ChiW17-6978</strain>
    </source>
</reference>
<dbReference type="InterPro" id="IPR008269">
    <property type="entry name" value="Lon_proteolytic"/>
</dbReference>
<evidence type="ECO:0000259" key="2">
    <source>
        <dbReference type="Pfam" id="PF05362"/>
    </source>
</evidence>
<dbReference type="EMBL" id="DVLF01000062">
    <property type="protein sequence ID" value="HIT49757.1"/>
    <property type="molecule type" value="Genomic_DNA"/>
</dbReference>
<dbReference type="SUPFAM" id="SSF54211">
    <property type="entry name" value="Ribosomal protein S5 domain 2-like"/>
    <property type="match status" value="1"/>
</dbReference>
<feature type="domain" description="Lon proteolytic" evidence="2">
    <location>
        <begin position="228"/>
        <end position="323"/>
    </location>
</feature>
<sequence>MIYLFKKYGWLMILVCLVNLPILIFGSIRTDQTVTLKGDTTKVENFVEIDQAFTSSGSFSTIYVISFDHSTILQNWLLSASTTATLATISDSYQHFTDAETRAMGRIQHNASIQYSLIVAYRQASQIDPKIHLDYTFNGYLVSYYSSESDFRIGDRIVAINDLSYTDPTFSEHFSKRKTGDIVTVERNSRLLEITLSDTNHVIGGYADYRIDDENAFPNYTILPTNVGGPSGGLLQTLALYDALLEEDLTGGKKIAGTGTISVDGTVGIIGGIVQKIYTAYDDDIDLFLCPKDNYEEALTAYNRLPHPEKMKLYSVATFEDALRILEENR</sequence>
<dbReference type="Pfam" id="PF05362">
    <property type="entry name" value="Lon_C"/>
    <property type="match status" value="1"/>
</dbReference>
<protein>
    <recommendedName>
        <fullName evidence="2">Lon proteolytic domain-containing protein</fullName>
    </recommendedName>
</protein>
<keyword evidence="1" id="KW-1133">Transmembrane helix</keyword>
<evidence type="ECO:0000313" key="3">
    <source>
        <dbReference type="EMBL" id="HIT49757.1"/>
    </source>
</evidence>
<dbReference type="AlphaFoldDB" id="A0A9D1KIR8"/>
<reference evidence="3" key="2">
    <citation type="journal article" date="2021" name="PeerJ">
        <title>Extensive microbial diversity within the chicken gut microbiome revealed by metagenomics and culture.</title>
        <authorList>
            <person name="Gilroy R."/>
            <person name="Ravi A."/>
            <person name="Getino M."/>
            <person name="Pursley I."/>
            <person name="Horton D.L."/>
            <person name="Alikhan N.F."/>
            <person name="Baker D."/>
            <person name="Gharbi K."/>
            <person name="Hall N."/>
            <person name="Watson M."/>
            <person name="Adriaenssens E.M."/>
            <person name="Foster-Nyarko E."/>
            <person name="Jarju S."/>
            <person name="Secka A."/>
            <person name="Antonio M."/>
            <person name="Oren A."/>
            <person name="Chaudhuri R.R."/>
            <person name="La Ragione R."/>
            <person name="Hildebrand F."/>
            <person name="Pallen M.J."/>
        </authorList>
    </citation>
    <scope>NUCLEOTIDE SEQUENCE</scope>
    <source>
        <strain evidence="3">ChiW17-6978</strain>
    </source>
</reference>
<name>A0A9D1KIR8_9MOLU</name>